<name>A0A1L3MRA3_9BACI</name>
<proteinExistence type="predicted"/>
<dbReference type="RefSeq" id="WP_072579705.1">
    <property type="nucleotide sequence ID" value="NZ_CP016020.1"/>
</dbReference>
<feature type="transmembrane region" description="Helical" evidence="7">
    <location>
        <begin position="247"/>
        <end position="268"/>
    </location>
</feature>
<evidence type="ECO:0000256" key="7">
    <source>
        <dbReference type="SAM" id="Phobius"/>
    </source>
</evidence>
<evidence type="ECO:0000256" key="2">
    <source>
        <dbReference type="ARBA" id="ARBA00022448"/>
    </source>
</evidence>
<sequence length="417" mass="46014">MRQLFVNVNFVLLFLGRVITNIGDSMYYVASMWLVYELGGSAFYTGLAGFLILLPKAFQFLFGPFVDRWKIRKTLLTTQILQSILILIIPFTYFLDLLTIQLIFIMMPLIAVIEEFAYPSQTKALPIILKKTELIKGNSAFAFAYQGVDLIFHSVAGILVTSIGAITLFLIDSITFAVAALLFSFLRIEKRTDGITEELKSKYYFSELKEGLSTVFQSLLWVLLLGAAFVNFSIGMTMALLPSIAQSFGGASFYGMLLASMSLGLLVGSLSGSLIGNFPVGYSIIICFTMGAFCWFSTSFVATPFFFLLLFGLAWIPIGAVNVLFAGITQSIIPLEMIGRVNSVMSSFSVIFMPVGSLLGGYIGTIINPNTIFTYTSLGLGVMAFMWVLFSELKKLPRVEEIDGRKLKLNDTPKEAS</sequence>
<dbReference type="KEGG" id="bwh:A9C19_09195"/>
<feature type="transmembrane region" description="Helical" evidence="7">
    <location>
        <begin position="30"/>
        <end position="54"/>
    </location>
</feature>
<feature type="transmembrane region" description="Helical" evidence="7">
    <location>
        <begin position="166"/>
        <end position="186"/>
    </location>
</feature>
<dbReference type="GO" id="GO:0005886">
    <property type="term" value="C:plasma membrane"/>
    <property type="evidence" value="ECO:0007669"/>
    <property type="project" value="UniProtKB-SubCell"/>
</dbReference>
<keyword evidence="4 7" id="KW-0812">Transmembrane</keyword>
<evidence type="ECO:0000256" key="3">
    <source>
        <dbReference type="ARBA" id="ARBA00022475"/>
    </source>
</evidence>
<comment type="subcellular location">
    <subcellularLocation>
        <location evidence="1">Cell membrane</location>
        <topology evidence="1">Multi-pass membrane protein</topology>
    </subcellularLocation>
</comment>
<keyword evidence="5 7" id="KW-1133">Transmembrane helix</keyword>
<keyword evidence="3" id="KW-1003">Cell membrane</keyword>
<evidence type="ECO:0000256" key="6">
    <source>
        <dbReference type="ARBA" id="ARBA00023136"/>
    </source>
</evidence>
<feature type="transmembrane region" description="Helical" evidence="7">
    <location>
        <begin position="219"/>
        <end position="241"/>
    </location>
</feature>
<protein>
    <submittedName>
        <fullName evidence="8">MFS transporter</fullName>
    </submittedName>
</protein>
<keyword evidence="2" id="KW-0813">Transport</keyword>
<reference evidence="8 9" key="1">
    <citation type="journal article" date="2016" name="Sci. Rep.">
        <title>Complete genome sequence and transcriptomic analysis of a novel marine strain Bacillus weihaiensis reveals the mechanism of brown algae degradation.</title>
        <authorList>
            <person name="Zhu Y."/>
            <person name="Chen P."/>
            <person name="Bao Y."/>
            <person name="Men Y."/>
            <person name="Zeng Y."/>
            <person name="Yang J."/>
            <person name="Sun J."/>
            <person name="Sun Y."/>
        </authorList>
    </citation>
    <scope>NUCLEOTIDE SEQUENCE [LARGE SCALE GENOMIC DNA]</scope>
    <source>
        <strain evidence="8 9">Alg07</strain>
    </source>
</reference>
<evidence type="ECO:0000256" key="1">
    <source>
        <dbReference type="ARBA" id="ARBA00004651"/>
    </source>
</evidence>
<dbReference type="PANTHER" id="PTHR23513">
    <property type="entry name" value="INTEGRAL MEMBRANE EFFLUX PROTEIN-RELATED"/>
    <property type="match status" value="1"/>
</dbReference>
<organism evidence="8 9">
    <name type="scientific">Bacillus weihaiensis</name>
    <dbReference type="NCBI Taxonomy" id="1547283"/>
    <lineage>
        <taxon>Bacteria</taxon>
        <taxon>Bacillati</taxon>
        <taxon>Bacillota</taxon>
        <taxon>Bacilli</taxon>
        <taxon>Bacillales</taxon>
        <taxon>Bacillaceae</taxon>
        <taxon>Bacillus</taxon>
    </lineage>
</organism>
<dbReference type="InterPro" id="IPR036259">
    <property type="entry name" value="MFS_trans_sf"/>
</dbReference>
<evidence type="ECO:0000256" key="5">
    <source>
        <dbReference type="ARBA" id="ARBA00022989"/>
    </source>
</evidence>
<keyword evidence="9" id="KW-1185">Reference proteome</keyword>
<dbReference type="PANTHER" id="PTHR23513:SF6">
    <property type="entry name" value="MAJOR FACILITATOR SUPERFAMILY ASSOCIATED DOMAIN-CONTAINING PROTEIN"/>
    <property type="match status" value="1"/>
</dbReference>
<dbReference type="Pfam" id="PF05977">
    <property type="entry name" value="MFS_3"/>
    <property type="match status" value="1"/>
</dbReference>
<feature type="transmembrane region" description="Helical" evidence="7">
    <location>
        <begin position="75"/>
        <end position="94"/>
    </location>
</feature>
<feature type="transmembrane region" description="Helical" evidence="7">
    <location>
        <begin position="372"/>
        <end position="390"/>
    </location>
</feature>
<evidence type="ECO:0000313" key="9">
    <source>
        <dbReference type="Proteomes" id="UP000181936"/>
    </source>
</evidence>
<keyword evidence="6 7" id="KW-0472">Membrane</keyword>
<dbReference type="EMBL" id="CP016020">
    <property type="protein sequence ID" value="APH04910.1"/>
    <property type="molecule type" value="Genomic_DNA"/>
</dbReference>
<evidence type="ECO:0000256" key="4">
    <source>
        <dbReference type="ARBA" id="ARBA00022692"/>
    </source>
</evidence>
<gene>
    <name evidence="8" type="ORF">A9C19_09195</name>
</gene>
<dbReference type="CDD" id="cd06173">
    <property type="entry name" value="MFS_MefA_like"/>
    <property type="match status" value="1"/>
</dbReference>
<feature type="transmembrane region" description="Helical" evidence="7">
    <location>
        <begin position="304"/>
        <end position="328"/>
    </location>
</feature>
<dbReference type="InterPro" id="IPR010290">
    <property type="entry name" value="TM_effector"/>
</dbReference>
<dbReference type="Gene3D" id="1.20.1250.20">
    <property type="entry name" value="MFS general substrate transporter like domains"/>
    <property type="match status" value="1"/>
</dbReference>
<evidence type="ECO:0000313" key="8">
    <source>
        <dbReference type="EMBL" id="APH04910.1"/>
    </source>
</evidence>
<dbReference type="Proteomes" id="UP000181936">
    <property type="component" value="Chromosome"/>
</dbReference>
<dbReference type="OrthoDB" id="2287060at2"/>
<dbReference type="STRING" id="1547283.A9C19_09195"/>
<feature type="transmembrane region" description="Helical" evidence="7">
    <location>
        <begin position="280"/>
        <end position="298"/>
    </location>
</feature>
<dbReference type="SUPFAM" id="SSF103473">
    <property type="entry name" value="MFS general substrate transporter"/>
    <property type="match status" value="1"/>
</dbReference>
<accession>A0A1L3MRA3</accession>
<feature type="transmembrane region" description="Helical" evidence="7">
    <location>
        <begin position="348"/>
        <end position="366"/>
    </location>
</feature>
<dbReference type="AlphaFoldDB" id="A0A1L3MRA3"/>